<dbReference type="EC" id="2.5.1.54" evidence="8"/>
<dbReference type="InterPro" id="IPR006218">
    <property type="entry name" value="DAHP1/KDSA"/>
</dbReference>
<dbReference type="NCBIfam" id="NF009395">
    <property type="entry name" value="PRK12755.1"/>
    <property type="match status" value="1"/>
</dbReference>
<proteinExistence type="inferred from homology"/>
<accession>A0A9Q3BS37</accession>
<evidence type="ECO:0000256" key="8">
    <source>
        <dbReference type="PIRNR" id="PIRNR001361"/>
    </source>
</evidence>
<organism evidence="10 11">
    <name type="scientific">Austropuccinia psidii MF-1</name>
    <dbReference type="NCBI Taxonomy" id="1389203"/>
    <lineage>
        <taxon>Eukaryota</taxon>
        <taxon>Fungi</taxon>
        <taxon>Dikarya</taxon>
        <taxon>Basidiomycota</taxon>
        <taxon>Pucciniomycotina</taxon>
        <taxon>Pucciniomycetes</taxon>
        <taxon>Pucciniales</taxon>
        <taxon>Sphaerophragmiaceae</taxon>
        <taxon>Austropuccinia</taxon>
    </lineage>
</organism>
<comment type="similarity">
    <text evidence="3 8">Belongs to the class-I DAHP synthase family.</text>
</comment>
<dbReference type="Proteomes" id="UP000765509">
    <property type="component" value="Unassembled WGS sequence"/>
</dbReference>
<dbReference type="PANTHER" id="PTHR21225:SF12">
    <property type="entry name" value="PHOSPHO-2-DEHYDRO-3-DEOXYHEPTONATE ALDOLASE, TYROSINE-INHIBITED"/>
    <property type="match status" value="1"/>
</dbReference>
<protein>
    <recommendedName>
        <fullName evidence="8">Phospho-2-dehydro-3-deoxyheptonate aldolase</fullName>
        <ecNumber evidence="8">2.5.1.54</ecNumber>
    </recommendedName>
</protein>
<keyword evidence="6 8" id="KW-0057">Aromatic amino acid biosynthesis</keyword>
<dbReference type="FunFam" id="3.20.20.70:FF:000005">
    <property type="entry name" value="Phospho-2-dehydro-3-deoxyheptonate aldolase"/>
    <property type="match status" value="1"/>
</dbReference>
<evidence type="ECO:0000256" key="2">
    <source>
        <dbReference type="ARBA" id="ARBA00004688"/>
    </source>
</evidence>
<dbReference type="PIRSF" id="PIRSF001361">
    <property type="entry name" value="DAHP_synthase"/>
    <property type="match status" value="1"/>
</dbReference>
<evidence type="ECO:0000259" key="9">
    <source>
        <dbReference type="Pfam" id="PF00793"/>
    </source>
</evidence>
<dbReference type="GO" id="GO:0003849">
    <property type="term" value="F:3-deoxy-7-phosphoheptulonate synthase activity"/>
    <property type="evidence" value="ECO:0007669"/>
    <property type="project" value="UniProtKB-EC"/>
</dbReference>
<dbReference type="InterPro" id="IPR013785">
    <property type="entry name" value="Aldolase_TIM"/>
</dbReference>
<evidence type="ECO:0000256" key="4">
    <source>
        <dbReference type="ARBA" id="ARBA00022605"/>
    </source>
</evidence>
<evidence type="ECO:0000256" key="7">
    <source>
        <dbReference type="ARBA" id="ARBA00047508"/>
    </source>
</evidence>
<comment type="caution">
    <text evidence="10">The sequence shown here is derived from an EMBL/GenBank/DDBJ whole genome shotgun (WGS) entry which is preliminary data.</text>
</comment>
<name>A0A9Q3BS37_9BASI</name>
<keyword evidence="4 8" id="KW-0028">Amino-acid biosynthesis</keyword>
<comment type="catalytic activity">
    <reaction evidence="7 8">
        <text>D-erythrose 4-phosphate + phosphoenolpyruvate + H2O = 7-phospho-2-dehydro-3-deoxy-D-arabino-heptonate + phosphate</text>
        <dbReference type="Rhea" id="RHEA:14717"/>
        <dbReference type="ChEBI" id="CHEBI:15377"/>
        <dbReference type="ChEBI" id="CHEBI:16897"/>
        <dbReference type="ChEBI" id="CHEBI:43474"/>
        <dbReference type="ChEBI" id="CHEBI:58394"/>
        <dbReference type="ChEBI" id="CHEBI:58702"/>
        <dbReference type="EC" id="2.5.1.54"/>
    </reaction>
</comment>
<dbReference type="GO" id="GO:0009073">
    <property type="term" value="P:aromatic amino acid family biosynthetic process"/>
    <property type="evidence" value="ECO:0007669"/>
    <property type="project" value="UniProtKB-KW"/>
</dbReference>
<gene>
    <name evidence="10" type="ORF">O181_009607</name>
</gene>
<evidence type="ECO:0000256" key="5">
    <source>
        <dbReference type="ARBA" id="ARBA00022679"/>
    </source>
</evidence>
<reference evidence="10" key="1">
    <citation type="submission" date="2021-03" db="EMBL/GenBank/DDBJ databases">
        <title>Draft genome sequence of rust myrtle Austropuccinia psidii MF-1, a brazilian biotype.</title>
        <authorList>
            <person name="Quecine M.C."/>
            <person name="Pachon D.M.R."/>
            <person name="Bonatelli M.L."/>
            <person name="Correr F.H."/>
            <person name="Franceschini L.M."/>
            <person name="Leite T.F."/>
            <person name="Margarido G.R.A."/>
            <person name="Almeida C.A."/>
            <person name="Ferrarezi J.A."/>
            <person name="Labate C.A."/>
        </authorList>
    </citation>
    <scope>NUCLEOTIDE SEQUENCE</scope>
    <source>
        <strain evidence="10">MF-1</strain>
    </source>
</reference>
<dbReference type="NCBIfam" id="TIGR00034">
    <property type="entry name" value="aroFGH"/>
    <property type="match status" value="1"/>
</dbReference>
<evidence type="ECO:0000313" key="10">
    <source>
        <dbReference type="EMBL" id="MBW0469892.1"/>
    </source>
</evidence>
<evidence type="ECO:0000256" key="3">
    <source>
        <dbReference type="ARBA" id="ARBA00007985"/>
    </source>
</evidence>
<evidence type="ECO:0000256" key="6">
    <source>
        <dbReference type="ARBA" id="ARBA00023141"/>
    </source>
</evidence>
<keyword evidence="5 8" id="KW-0808">Transferase</keyword>
<dbReference type="SUPFAM" id="SSF51569">
    <property type="entry name" value="Aldolase"/>
    <property type="match status" value="1"/>
</dbReference>
<dbReference type="InterPro" id="IPR006219">
    <property type="entry name" value="DAHP_synth_1"/>
</dbReference>
<comment type="function">
    <text evidence="1">Stereospecific condensation of phosphoenolpyruvate (PEP) and D-erythrose-4-phosphate (E4P) giving rise to 3-deoxy-D-arabino-heptulosonate-7-phosphate (DAHP).</text>
</comment>
<dbReference type="AlphaFoldDB" id="A0A9Q3BS37"/>
<keyword evidence="11" id="KW-1185">Reference proteome</keyword>
<dbReference type="EMBL" id="AVOT02002302">
    <property type="protein sequence ID" value="MBW0469892.1"/>
    <property type="molecule type" value="Genomic_DNA"/>
</dbReference>
<comment type="pathway">
    <text evidence="2">Metabolic intermediate biosynthesis; chorismate biosynthesis; chorismate from D-erythrose 4-phosphate and phosphoenolpyruvate: step 1/7.</text>
</comment>
<evidence type="ECO:0000313" key="11">
    <source>
        <dbReference type="Proteomes" id="UP000765509"/>
    </source>
</evidence>
<dbReference type="Pfam" id="PF00793">
    <property type="entry name" value="DAHP_synth_1"/>
    <property type="match status" value="1"/>
</dbReference>
<dbReference type="OrthoDB" id="4699125at2759"/>
<dbReference type="PANTHER" id="PTHR21225">
    <property type="entry name" value="PHOSPHO-2-DEHYDRO-3-DEOXYHEPTONATE ALDOLASE DAHP SYNTHETASE"/>
    <property type="match status" value="1"/>
</dbReference>
<dbReference type="GO" id="GO:0005737">
    <property type="term" value="C:cytoplasm"/>
    <property type="evidence" value="ECO:0007669"/>
    <property type="project" value="TreeGrafter"/>
</dbReference>
<feature type="domain" description="DAHP synthetase I/KDSA" evidence="9">
    <location>
        <begin position="58"/>
        <end position="354"/>
    </location>
</feature>
<evidence type="ECO:0000256" key="1">
    <source>
        <dbReference type="ARBA" id="ARBA00003726"/>
    </source>
</evidence>
<dbReference type="Gene3D" id="3.20.20.70">
    <property type="entry name" value="Aldolase class I"/>
    <property type="match status" value="1"/>
</dbReference>
<dbReference type="GO" id="GO:0008652">
    <property type="term" value="P:amino acid biosynthetic process"/>
    <property type="evidence" value="ECO:0007669"/>
    <property type="project" value="UniProtKB-KW"/>
</dbReference>
<sequence>MSALNSGNRSPGMIDYRSNDLRVEGYDPLISPLLLRSEIPLNAHSIPTIKQARQDCANIISRKDDRLIVVVGPCSIHDTDQALQYANLLLACRSEFPDLVVIMRSYFEKPRTTVGWKGLINDPDLDGTYKINKGMRKARQLLATLADMGMPVGVELLDTISPQFLSDMISWGAIGARTTESQLHRELASGTSHPIGFKNATDGGVGIAIDAMRAASCPHSFLGVNDQGLASIVKTSGNADVHIILRGGSSMPNYDAKSVAAAREAIAKAYPQAPPAIMIDCSHGNSSKDHRNQPKVAAEVGNQVRAGDHSIVGVMIESHINEGKQSIPEAGPAALKPGVSITDACIDFKTTVSILKDLQDAVVERRSRSVSNGLLH</sequence>